<dbReference type="Proteomes" id="UP000515708">
    <property type="component" value="Chromosome"/>
</dbReference>
<evidence type="ECO:0000313" key="3">
    <source>
        <dbReference type="Proteomes" id="UP000515708"/>
    </source>
</evidence>
<name>A0A7D8AMU4_9MICO</name>
<dbReference type="GO" id="GO:0008195">
    <property type="term" value="F:phosphatidate phosphatase activity"/>
    <property type="evidence" value="ECO:0007669"/>
    <property type="project" value="InterPro"/>
</dbReference>
<proteinExistence type="predicted"/>
<protein>
    <submittedName>
        <fullName evidence="2">DUF2183 domain-containing protein</fullName>
    </submittedName>
</protein>
<dbReference type="AlphaFoldDB" id="A0A7D8AMU4"/>
<gene>
    <name evidence="2" type="ORF">FVO59_15140</name>
</gene>
<accession>A0A7D8AMU4</accession>
<evidence type="ECO:0000313" key="2">
    <source>
        <dbReference type="EMBL" id="QMU98367.1"/>
    </source>
</evidence>
<dbReference type="Pfam" id="PF09949">
    <property type="entry name" value="APP1_cat"/>
    <property type="match status" value="1"/>
</dbReference>
<dbReference type="PANTHER" id="PTHR28208:SF3">
    <property type="entry name" value="PHOSPHATIDATE PHOSPHATASE APP1"/>
    <property type="match status" value="1"/>
</dbReference>
<evidence type="ECO:0000259" key="1">
    <source>
        <dbReference type="Pfam" id="PF09949"/>
    </source>
</evidence>
<sequence>MSPASPAKIHWFARLEHRIHVWRERRARRRGRSATAVPFPGYGSTSGWVRVVGRALIVPPPLKKTRGEGSVRGWRSFVSIPVSFASVVIEIGGRTHTVVADRGGVIDTVIDAELQPGWQDFTMSVEGQKPVAATAFIVDEHVDFGVVSDVDDTVMVTALPRPFIAAWNSFVVDEHARTPVPGMAVLLEQLRRDNPGSPMIYLSTGAWNVAPTLRRFLSRHLFPAGAMLLTDWGPTHDRWFRSGQAHKTSNLRRLAQEFPNVRWLLIGDDGQHDEAIYSQFLEEHPSSVAGVAIRRLLPAEAVLAGGRASGEHAEGSVPWVSAEDGAGLRERLGEVGILTDPS</sequence>
<dbReference type="InterPro" id="IPR052935">
    <property type="entry name" value="Mg2+_PAP"/>
</dbReference>
<dbReference type="PANTHER" id="PTHR28208">
    <property type="entry name" value="PHOSPHATIDATE PHOSPHATASE APP1"/>
    <property type="match status" value="1"/>
</dbReference>
<feature type="domain" description="Phosphatidate phosphatase APP1 catalytic" evidence="1">
    <location>
        <begin position="144"/>
        <end position="295"/>
    </location>
</feature>
<organism evidence="2 3">
    <name type="scientific">Microbacterium esteraromaticum</name>
    <dbReference type="NCBI Taxonomy" id="57043"/>
    <lineage>
        <taxon>Bacteria</taxon>
        <taxon>Bacillati</taxon>
        <taxon>Actinomycetota</taxon>
        <taxon>Actinomycetes</taxon>
        <taxon>Micrococcales</taxon>
        <taxon>Microbacteriaceae</taxon>
        <taxon>Microbacterium</taxon>
    </lineage>
</organism>
<dbReference type="InterPro" id="IPR019236">
    <property type="entry name" value="APP1_cat"/>
</dbReference>
<dbReference type="RefSeq" id="WP_182253386.1">
    <property type="nucleotide sequence ID" value="NZ_CP043732.1"/>
</dbReference>
<reference evidence="2 3" key="1">
    <citation type="journal article" date="2020" name="Front. Microbiol.">
        <title>Design of Bacterial Strain-Specific qPCR Assays Using NGS Data and Publicly Available Resources and Its Application to Track Biocontrol Strains.</title>
        <authorList>
            <person name="Hernandez I."/>
            <person name="Sant C."/>
            <person name="Martinez R."/>
            <person name="Fernandez C."/>
        </authorList>
    </citation>
    <scope>NUCLEOTIDE SEQUENCE [LARGE SCALE GENOMIC DNA]</scope>
    <source>
        <strain evidence="2 3">B24</strain>
    </source>
</reference>
<dbReference type="EMBL" id="CP043732">
    <property type="protein sequence ID" value="QMU98367.1"/>
    <property type="molecule type" value="Genomic_DNA"/>
</dbReference>